<feature type="transmembrane region" description="Helical" evidence="8">
    <location>
        <begin position="295"/>
        <end position="313"/>
    </location>
</feature>
<evidence type="ECO:0000256" key="2">
    <source>
        <dbReference type="ARBA" id="ARBA00009765"/>
    </source>
</evidence>
<dbReference type="PANTHER" id="PTHR46494">
    <property type="entry name" value="CORA FAMILY METAL ION TRANSPORTER (EUROFUNG)"/>
    <property type="match status" value="1"/>
</dbReference>
<dbReference type="Pfam" id="PF01544">
    <property type="entry name" value="CorA"/>
    <property type="match status" value="1"/>
</dbReference>
<dbReference type="InterPro" id="IPR045863">
    <property type="entry name" value="CorA_TM1_TM2"/>
</dbReference>
<protein>
    <submittedName>
        <fullName evidence="9">Magnesium and cobalt transport protein CorA</fullName>
    </submittedName>
</protein>
<keyword evidence="7 8" id="KW-0472">Membrane</keyword>
<dbReference type="Gene3D" id="1.20.58.340">
    <property type="entry name" value="Magnesium transport protein CorA, transmembrane region"/>
    <property type="match status" value="2"/>
</dbReference>
<comment type="similarity">
    <text evidence="2">Belongs to the CorA metal ion transporter (MIT) (TC 1.A.35) family.</text>
</comment>
<evidence type="ECO:0000256" key="7">
    <source>
        <dbReference type="ARBA" id="ARBA00023136"/>
    </source>
</evidence>
<reference evidence="10" key="1">
    <citation type="journal article" date="2019" name="Int. J. Syst. Evol. Microbiol.">
        <title>The Global Catalogue of Microorganisms (GCM) 10K type strain sequencing project: providing services to taxonomists for standard genome sequencing and annotation.</title>
        <authorList>
            <consortium name="The Broad Institute Genomics Platform"/>
            <consortium name="The Broad Institute Genome Sequencing Center for Infectious Disease"/>
            <person name="Wu L."/>
            <person name="Ma J."/>
        </authorList>
    </citation>
    <scope>NUCLEOTIDE SEQUENCE [LARGE SCALE GENOMIC DNA]</scope>
    <source>
        <strain evidence="10">KCTC 52607</strain>
    </source>
</reference>
<comment type="caution">
    <text evidence="9">The sequence shown here is derived from an EMBL/GenBank/DDBJ whole genome shotgun (WGS) entry which is preliminary data.</text>
</comment>
<dbReference type="InterPro" id="IPR002523">
    <property type="entry name" value="MgTranspt_CorA/ZnTranspt_ZntB"/>
</dbReference>
<evidence type="ECO:0000256" key="4">
    <source>
        <dbReference type="ARBA" id="ARBA00022475"/>
    </source>
</evidence>
<gene>
    <name evidence="9" type="ORF">ACFODU_03875</name>
</gene>
<dbReference type="PANTHER" id="PTHR46494:SF1">
    <property type="entry name" value="CORA FAMILY METAL ION TRANSPORTER (EUROFUNG)"/>
    <property type="match status" value="1"/>
</dbReference>
<keyword evidence="6 8" id="KW-1133">Transmembrane helix</keyword>
<keyword evidence="5 8" id="KW-0812">Transmembrane</keyword>
<keyword evidence="10" id="KW-1185">Reference proteome</keyword>
<dbReference type="InterPro" id="IPR045861">
    <property type="entry name" value="CorA_cytoplasmic_dom"/>
</dbReference>
<sequence length="321" mass="35828">MTIIAARRYRDGHVLLDDALAAASPARPGEFDWIGLVEPGIEEMASLADRYGLHPLAVEDALTPRHPPKAEAYGSQLFVIARTAAQDKNDALSYGQTAIFLGDGFIITVRLGSPRAHTDLRSQLEILPERLAEGPDFVLHALLDFIVDGYDPLLDTLERTAEAMEDRAVEAFPQAADIRRIFRLRRILRRLEVTAGRMEEMVGKLAQSELPAIDARARPYFRDVYDHARRTVSRVRGLLDALGNVLEVASLLEQSRQGAITRQLAAWAAILAVPTAIAGIYGMNFEFMPELTWRHGYFIVLGVIGAICALLFWRFRRIGWL</sequence>
<evidence type="ECO:0000313" key="9">
    <source>
        <dbReference type="EMBL" id="MFC3096935.1"/>
    </source>
</evidence>
<accession>A0ABV7E2I0</accession>
<evidence type="ECO:0000256" key="5">
    <source>
        <dbReference type="ARBA" id="ARBA00022692"/>
    </source>
</evidence>
<dbReference type="SUPFAM" id="SSF143865">
    <property type="entry name" value="CorA soluble domain-like"/>
    <property type="match status" value="1"/>
</dbReference>
<keyword evidence="3" id="KW-0813">Transport</keyword>
<dbReference type="EMBL" id="JBHRST010000004">
    <property type="protein sequence ID" value="MFC3096935.1"/>
    <property type="molecule type" value="Genomic_DNA"/>
</dbReference>
<organism evidence="9 10">
    <name type="scientific">Alteraurantiacibacter palmitatis</name>
    <dbReference type="NCBI Taxonomy" id="2054628"/>
    <lineage>
        <taxon>Bacteria</taxon>
        <taxon>Pseudomonadati</taxon>
        <taxon>Pseudomonadota</taxon>
        <taxon>Alphaproteobacteria</taxon>
        <taxon>Sphingomonadales</taxon>
        <taxon>Erythrobacteraceae</taxon>
        <taxon>Alteraurantiacibacter</taxon>
    </lineage>
</organism>
<proteinExistence type="inferred from homology"/>
<evidence type="ECO:0000313" key="10">
    <source>
        <dbReference type="Proteomes" id="UP001595456"/>
    </source>
</evidence>
<dbReference type="CDD" id="cd12830">
    <property type="entry name" value="MtCorA-like"/>
    <property type="match status" value="1"/>
</dbReference>
<evidence type="ECO:0000256" key="1">
    <source>
        <dbReference type="ARBA" id="ARBA00004651"/>
    </source>
</evidence>
<feature type="transmembrane region" description="Helical" evidence="8">
    <location>
        <begin position="264"/>
        <end position="283"/>
    </location>
</feature>
<comment type="subcellular location">
    <subcellularLocation>
        <location evidence="1">Cell membrane</location>
        <topology evidence="1">Multi-pass membrane protein</topology>
    </subcellularLocation>
</comment>
<name>A0ABV7E2I0_9SPHN</name>
<dbReference type="RefSeq" id="WP_336925839.1">
    <property type="nucleotide sequence ID" value="NZ_JBANRO010000005.1"/>
</dbReference>
<dbReference type="Proteomes" id="UP001595456">
    <property type="component" value="Unassembled WGS sequence"/>
</dbReference>
<evidence type="ECO:0000256" key="6">
    <source>
        <dbReference type="ARBA" id="ARBA00022989"/>
    </source>
</evidence>
<dbReference type="Gene3D" id="3.30.460.20">
    <property type="entry name" value="CorA soluble domain-like"/>
    <property type="match status" value="1"/>
</dbReference>
<evidence type="ECO:0000256" key="8">
    <source>
        <dbReference type="SAM" id="Phobius"/>
    </source>
</evidence>
<dbReference type="SUPFAM" id="SSF144083">
    <property type="entry name" value="Magnesium transport protein CorA, transmembrane region"/>
    <property type="match status" value="1"/>
</dbReference>
<evidence type="ECO:0000256" key="3">
    <source>
        <dbReference type="ARBA" id="ARBA00022448"/>
    </source>
</evidence>
<keyword evidence="4" id="KW-1003">Cell membrane</keyword>